<dbReference type="PANTHER" id="PTHR15020:SF50">
    <property type="entry name" value="UPF0659 PROTEIN YMR090W"/>
    <property type="match status" value="1"/>
</dbReference>
<feature type="domain" description="NAD(P)-binding" evidence="1">
    <location>
        <begin position="7"/>
        <end position="185"/>
    </location>
</feature>
<evidence type="ECO:0000313" key="2">
    <source>
        <dbReference type="EMBL" id="KSU84287.1"/>
    </source>
</evidence>
<dbReference type="Gene3D" id="3.40.50.720">
    <property type="entry name" value="NAD(P)-binding Rossmann-like Domain"/>
    <property type="match status" value="1"/>
</dbReference>
<proteinExistence type="predicted"/>
<dbReference type="EMBL" id="LNQN01000001">
    <property type="protein sequence ID" value="KSU84287.1"/>
    <property type="molecule type" value="Genomic_DNA"/>
</dbReference>
<dbReference type="Pfam" id="PF13460">
    <property type="entry name" value="NAD_binding_10"/>
    <property type="match status" value="1"/>
</dbReference>
<gene>
    <name evidence="2" type="ORF">AS030_01630</name>
</gene>
<reference evidence="2 3" key="1">
    <citation type="journal article" date="2014" name="Antonie Van Leeuwenhoek">
        <title>Fictibacillus enclensis sp. nov., isolated from marine sediment.</title>
        <authorList>
            <person name="Dastager S.G."/>
            <person name="Mawlankar R."/>
            <person name="Srinivasan K."/>
            <person name="Tang S.K."/>
            <person name="Lee J.C."/>
            <person name="Ramana V.V."/>
            <person name="Shouche Y.S."/>
        </authorList>
    </citation>
    <scope>NUCLEOTIDE SEQUENCE [LARGE SCALE GENOMIC DNA]</scope>
    <source>
        <strain evidence="2 3">NIO-1003</strain>
    </source>
</reference>
<dbReference type="InterPro" id="IPR016040">
    <property type="entry name" value="NAD(P)-bd_dom"/>
</dbReference>
<dbReference type="PANTHER" id="PTHR15020">
    <property type="entry name" value="FLAVIN REDUCTASE-RELATED"/>
    <property type="match status" value="1"/>
</dbReference>
<evidence type="ECO:0000259" key="1">
    <source>
        <dbReference type="Pfam" id="PF13460"/>
    </source>
</evidence>
<dbReference type="SUPFAM" id="SSF51735">
    <property type="entry name" value="NAD(P)-binding Rossmann-fold domains"/>
    <property type="match status" value="1"/>
</dbReference>
<organism evidence="2 3">
    <name type="scientific">Fictibacillus enclensis</name>
    <dbReference type="NCBI Taxonomy" id="1017270"/>
    <lineage>
        <taxon>Bacteria</taxon>
        <taxon>Bacillati</taxon>
        <taxon>Bacillota</taxon>
        <taxon>Bacilli</taxon>
        <taxon>Bacillales</taxon>
        <taxon>Fictibacillaceae</taxon>
        <taxon>Fictibacillus</taxon>
    </lineage>
</organism>
<dbReference type="Proteomes" id="UP000054099">
    <property type="component" value="Unassembled WGS sequence"/>
</dbReference>
<dbReference type="OrthoDB" id="9803892at2"/>
<dbReference type="CDD" id="cd05243">
    <property type="entry name" value="SDR_a5"/>
    <property type="match status" value="1"/>
</dbReference>
<evidence type="ECO:0000313" key="3">
    <source>
        <dbReference type="Proteomes" id="UP000054099"/>
    </source>
</evidence>
<sequence>MIVAVAGANGTTGRLILQELARAGHEAKAIIRKKEQASELEKLGAETRLADLEGDLSDAIRGCDAIIFAAGSGSKTGPDKTMAVDRDGAIKLMEEAEKQQVKRFIMLSSMGAGSPEKGPEELQHYLRMKGEADDRLESSRLHYTIVRPGALTNDEGNGKIKIGEQLGQGSISRADVAKVMVQSLDLENANHKIFEILEGDQPVADALKSL</sequence>
<dbReference type="InterPro" id="IPR036291">
    <property type="entry name" value="NAD(P)-bd_dom_sf"/>
</dbReference>
<protein>
    <submittedName>
        <fullName evidence="2">NAD-dependent dehydratase</fullName>
    </submittedName>
</protein>
<accession>A0A0V8JAY8</accession>
<dbReference type="RefSeq" id="WP_061967647.1">
    <property type="nucleotide sequence ID" value="NZ_FMAV01000001.1"/>
</dbReference>
<name>A0A0V8JAY8_9BACL</name>
<keyword evidence="3" id="KW-1185">Reference proteome</keyword>
<dbReference type="AlphaFoldDB" id="A0A0V8JAY8"/>
<comment type="caution">
    <text evidence="2">The sequence shown here is derived from an EMBL/GenBank/DDBJ whole genome shotgun (WGS) entry which is preliminary data.</text>
</comment>